<organism evidence="2">
    <name type="scientific">Paenibacillus mucilaginosus K02</name>
    <dbReference type="NCBI Taxonomy" id="997761"/>
    <lineage>
        <taxon>Bacteria</taxon>
        <taxon>Bacillati</taxon>
        <taxon>Bacillota</taxon>
        <taxon>Bacilli</taxon>
        <taxon>Bacillales</taxon>
        <taxon>Paenibacillaceae</taxon>
        <taxon>Paenibacillus</taxon>
    </lineage>
</organism>
<dbReference type="AlphaFoldDB" id="V9IRP3"/>
<sequence length="579" mass="62764">MGGIIMKLPWKQAAAGLLLVSTLTLSVPPVWADAAAAPAGLSASYDLNGAASLQVKSLLQEKTAAGWRIGAVVKLYNNSAVNVRVPDHEMRAKGSDGNTFTLQPSAANVKTIPAYGFVELSYLLEIESQAPLSITDLLCVYVDWSVYPKAETVLADVPVGSLLWRGKDAVIEDPALLKGWGEAFTIPGTNSPLEFTPVSMHKQFTGQSPTYVVKLAVRNPGEYAETLPDFTISGRSGSRSTLGTKVEGAPAEVNPGGTKYISFAVTLEPEAQLDSLYVMTPESFLKQGQPAPLTYWTGRLAFQPQASQNYARLPVIKAGETIAVDPHSQAVNPQLGVTLQSLQWFENEGQQFKTAVAKIKFANGSTSPVPLPQLGAELVSGSGVPYSGTQLTSAVKEVLPGLGAVGTYTFAVPKSEEGSRFTLRLLEQQGQQLYRTPIAQLQTEVTGDELSTELLKFYPFEMKIDSWGISNMAMQNIVTKAFSYTYKLKMQLDIRTSDEVIADGAQPKLYMQIENLEGKILTSKTYPLTGDNRLANGIQSIYFESTNSDQLEYPITVKIYELVPTPLGDTKRLISVMKQ</sequence>
<dbReference type="EMBL" id="JN225090">
    <property type="protein sequence ID" value="AFK65284.1"/>
    <property type="molecule type" value="Genomic_DNA"/>
</dbReference>
<name>V9IRP3_9BACL</name>
<proteinExistence type="predicted"/>
<reference evidence="2" key="1">
    <citation type="submission" date="2011-07" db="EMBL/GenBank/DDBJ databases">
        <title>Some potential microbial weathering related gene sequences of Bacillus mucilaginosus.</title>
        <authorList>
            <person name="Lian B."/>
            <person name="Xiao B."/>
        </authorList>
    </citation>
    <scope>NUCLEOTIDE SEQUENCE</scope>
    <source>
        <strain evidence="2">K02</strain>
    </source>
</reference>
<evidence type="ECO:0000313" key="2">
    <source>
        <dbReference type="EMBL" id="AFK65284.1"/>
    </source>
</evidence>
<evidence type="ECO:0000256" key="1">
    <source>
        <dbReference type="SAM" id="SignalP"/>
    </source>
</evidence>
<accession>V9IRP3</accession>
<protein>
    <recommendedName>
        <fullName evidence="3">DUF4352 domain-containing protein</fullName>
    </recommendedName>
</protein>
<feature type="signal peptide" evidence="1">
    <location>
        <begin position="1"/>
        <end position="32"/>
    </location>
</feature>
<evidence type="ECO:0008006" key="3">
    <source>
        <dbReference type="Google" id="ProtNLM"/>
    </source>
</evidence>
<keyword evidence="1" id="KW-0732">Signal</keyword>
<feature type="chain" id="PRO_5039711956" description="DUF4352 domain-containing protein" evidence="1">
    <location>
        <begin position="33"/>
        <end position="579"/>
    </location>
</feature>